<sequence length="73" mass="8364">MAEVKYEITEKLGVLGETGNGWTKELNLVSWSEREPVYDIRTWNEAHDRMGKGITLSLDEIKSLKDLLNSLEI</sequence>
<dbReference type="Gene3D" id="2.30.31.70">
    <property type="match status" value="1"/>
</dbReference>
<feature type="domain" description="Transcriptional coactivator p15 (PC4) C-terminal" evidence="1">
    <location>
        <begin position="21"/>
        <end position="66"/>
    </location>
</feature>
<gene>
    <name evidence="2" type="ORF">H9741_04870</name>
</gene>
<dbReference type="GO" id="GO:0006355">
    <property type="term" value="P:regulation of DNA-templated transcription"/>
    <property type="evidence" value="ECO:0007669"/>
    <property type="project" value="InterPro"/>
</dbReference>
<dbReference type="InterPro" id="IPR017154">
    <property type="entry name" value="PC4-like"/>
</dbReference>
<reference evidence="2" key="1">
    <citation type="journal article" date="2021" name="PeerJ">
        <title>Extensive microbial diversity within the chicken gut microbiome revealed by metagenomics and culture.</title>
        <authorList>
            <person name="Gilroy R."/>
            <person name="Ravi A."/>
            <person name="Getino M."/>
            <person name="Pursley I."/>
            <person name="Horton D.L."/>
            <person name="Alikhan N.F."/>
            <person name="Baker D."/>
            <person name="Gharbi K."/>
            <person name="Hall N."/>
            <person name="Watson M."/>
            <person name="Adriaenssens E.M."/>
            <person name="Foster-Nyarko E."/>
            <person name="Jarju S."/>
            <person name="Secka A."/>
            <person name="Antonio M."/>
            <person name="Oren A."/>
            <person name="Chaudhuri R.R."/>
            <person name="La Ragione R."/>
            <person name="Hildebrand F."/>
            <person name="Pallen M.J."/>
        </authorList>
    </citation>
    <scope>NUCLEOTIDE SEQUENCE</scope>
    <source>
        <strain evidence="2">811</strain>
    </source>
</reference>
<proteinExistence type="predicted"/>
<organism evidence="2 3">
    <name type="scientific">Candidatus Borkfalkia faecipullorum</name>
    <dbReference type="NCBI Taxonomy" id="2838510"/>
    <lineage>
        <taxon>Bacteria</taxon>
        <taxon>Bacillati</taxon>
        <taxon>Bacillota</taxon>
        <taxon>Clostridia</taxon>
        <taxon>Christensenellales</taxon>
        <taxon>Christensenellaceae</taxon>
        <taxon>Candidatus Borkfalkia</taxon>
    </lineage>
</organism>
<accession>A0A9D2AFG2</accession>
<name>A0A9D2AFG2_9FIRM</name>
<dbReference type="GO" id="GO:0003677">
    <property type="term" value="F:DNA binding"/>
    <property type="evidence" value="ECO:0007669"/>
    <property type="project" value="InterPro"/>
</dbReference>
<dbReference type="Proteomes" id="UP000824204">
    <property type="component" value="Unassembled WGS sequence"/>
</dbReference>
<dbReference type="EMBL" id="DXFX01000064">
    <property type="protein sequence ID" value="HIX07779.1"/>
    <property type="molecule type" value="Genomic_DNA"/>
</dbReference>
<dbReference type="InterPro" id="IPR003173">
    <property type="entry name" value="PC4_C"/>
</dbReference>
<dbReference type="AlphaFoldDB" id="A0A9D2AFG2"/>
<comment type="caution">
    <text evidence="2">The sequence shown here is derived from an EMBL/GenBank/DDBJ whole genome shotgun (WGS) entry which is preliminary data.</text>
</comment>
<evidence type="ECO:0000313" key="2">
    <source>
        <dbReference type="EMBL" id="HIX07779.1"/>
    </source>
</evidence>
<dbReference type="Pfam" id="PF02229">
    <property type="entry name" value="PC4"/>
    <property type="match status" value="1"/>
</dbReference>
<reference evidence="2" key="2">
    <citation type="submission" date="2021-04" db="EMBL/GenBank/DDBJ databases">
        <authorList>
            <person name="Gilroy R."/>
        </authorList>
    </citation>
    <scope>NUCLEOTIDE SEQUENCE</scope>
    <source>
        <strain evidence="2">811</strain>
    </source>
</reference>
<evidence type="ECO:0000313" key="3">
    <source>
        <dbReference type="Proteomes" id="UP000824204"/>
    </source>
</evidence>
<protein>
    <recommendedName>
        <fullName evidence="1">Transcriptional coactivator p15 (PC4) C-terminal domain-containing protein</fullName>
    </recommendedName>
</protein>
<dbReference type="PIRSF" id="PIRSF037246">
    <property type="entry name" value="UCP037246"/>
    <property type="match status" value="1"/>
</dbReference>
<evidence type="ECO:0000259" key="1">
    <source>
        <dbReference type="Pfam" id="PF02229"/>
    </source>
</evidence>